<protein>
    <recommendedName>
        <fullName evidence="4">PIN domain-containing protein</fullName>
    </recommendedName>
</protein>
<proteinExistence type="predicted"/>
<accession>A0A6L8MGJ1</accession>
<organism evidence="2 3">
    <name type="scientific">Duganella lactea</name>
    <dbReference type="NCBI Taxonomy" id="2692173"/>
    <lineage>
        <taxon>Bacteria</taxon>
        <taxon>Pseudomonadati</taxon>
        <taxon>Pseudomonadota</taxon>
        <taxon>Betaproteobacteria</taxon>
        <taxon>Burkholderiales</taxon>
        <taxon>Oxalobacteraceae</taxon>
        <taxon>Telluria group</taxon>
        <taxon>Duganella</taxon>
    </lineage>
</organism>
<dbReference type="RefSeq" id="WP_161019223.1">
    <property type="nucleotide sequence ID" value="NZ_WWCP01000008.1"/>
</dbReference>
<comment type="caution">
    <text evidence="2">The sequence shown here is derived from an EMBL/GenBank/DDBJ whole genome shotgun (WGS) entry which is preliminary data.</text>
</comment>
<evidence type="ECO:0000313" key="2">
    <source>
        <dbReference type="EMBL" id="MYM82160.1"/>
    </source>
</evidence>
<name>A0A6L8MGJ1_9BURK</name>
<reference evidence="2 3" key="1">
    <citation type="submission" date="2019-12" db="EMBL/GenBank/DDBJ databases">
        <title>Novel species isolated from a subtropical stream in China.</title>
        <authorList>
            <person name="Lu H."/>
        </authorList>
    </citation>
    <scope>NUCLEOTIDE SEQUENCE [LARGE SCALE GENOMIC DNA]</scope>
    <source>
        <strain evidence="2 3">FT50W</strain>
    </source>
</reference>
<evidence type="ECO:0000313" key="3">
    <source>
        <dbReference type="Proteomes" id="UP000474565"/>
    </source>
</evidence>
<gene>
    <name evidence="2" type="ORF">GTP44_09375</name>
</gene>
<dbReference type="Proteomes" id="UP000474565">
    <property type="component" value="Unassembled WGS sequence"/>
</dbReference>
<feature type="compositionally biased region" description="Basic and acidic residues" evidence="1">
    <location>
        <begin position="1"/>
        <end position="12"/>
    </location>
</feature>
<evidence type="ECO:0008006" key="4">
    <source>
        <dbReference type="Google" id="ProtNLM"/>
    </source>
</evidence>
<feature type="region of interest" description="Disordered" evidence="1">
    <location>
        <begin position="1"/>
        <end position="20"/>
    </location>
</feature>
<dbReference type="EMBL" id="WWCP01000008">
    <property type="protein sequence ID" value="MYM82160.1"/>
    <property type="molecule type" value="Genomic_DNA"/>
</dbReference>
<sequence length="63" mass="7035">MEISGAERETPDRAIQTNRQPGVADALHHAAYINCDSMASFDDRKFARRVAALRLQPPVTVLR</sequence>
<evidence type="ECO:0000256" key="1">
    <source>
        <dbReference type="SAM" id="MobiDB-lite"/>
    </source>
</evidence>
<dbReference type="AlphaFoldDB" id="A0A6L8MGJ1"/>